<dbReference type="Gene3D" id="3.40.640.10">
    <property type="entry name" value="Type I PLP-dependent aspartate aminotransferase-like (Major domain)"/>
    <property type="match status" value="1"/>
</dbReference>
<dbReference type="PANTHER" id="PTHR43092:SF2">
    <property type="entry name" value="HERCYNYLCYSTEINE SULFOXIDE LYASE"/>
    <property type="match status" value="1"/>
</dbReference>
<dbReference type="InterPro" id="IPR015421">
    <property type="entry name" value="PyrdxlP-dep_Trfase_major"/>
</dbReference>
<evidence type="ECO:0000259" key="2">
    <source>
        <dbReference type="Pfam" id="PF00266"/>
    </source>
</evidence>
<protein>
    <submittedName>
        <fullName evidence="3">Cysteine desulfurase</fullName>
        <ecNumber evidence="3">2.8.1.7</ecNumber>
    </submittedName>
</protein>
<dbReference type="InterPro" id="IPR000192">
    <property type="entry name" value="Aminotrans_V_dom"/>
</dbReference>
<accession>A0A6J4TRS0</accession>
<dbReference type="EC" id="2.8.1.7" evidence="3"/>
<dbReference type="Pfam" id="PF00266">
    <property type="entry name" value="Aminotran_5"/>
    <property type="match status" value="1"/>
</dbReference>
<dbReference type="Gene3D" id="3.90.1150.10">
    <property type="entry name" value="Aspartate Aminotransferase, domain 1"/>
    <property type="match status" value="1"/>
</dbReference>
<keyword evidence="1" id="KW-0663">Pyridoxal phosphate</keyword>
<gene>
    <name evidence="3" type="ORF">AVDCRST_MAG73-940</name>
</gene>
<sequence length="392" mass="43137">MTATAAAETLRDQFLLDPDVVFLNHGSYGACPKPVFDRYQWWQRELERQPVDFLGRRSDDLLDAARAEVAAYVGADADDLVFVTNATSGLNVIARSLPLGPGDEILTTDHEYGALNLTWEHVCAKTGARYVHHPIPLPVTTAEELVASFWSRVTPRTKAIFLSHITSVTALILPVAEICRRAREAGILTIVDGAHVPGQIPLDLGALGADIYAGNCHKWLCAPKGSAFLYVRPEHQSAVEALVVSWGWARRPGFVGRNQWQGTRDIAAFLATPDAIAFQAEHDWPAVRARCHDLATEVRDRICARFALPPVQPAGPGWYAQMVVAPLPVPPGDEAVALQRRLYDRHRIEVPLTRHDDQAMVRVSVQGYNTAEELDLLVDALGEELPGHTEAH</sequence>
<proteinExistence type="predicted"/>
<dbReference type="PANTHER" id="PTHR43092">
    <property type="entry name" value="L-CYSTEINE DESULFHYDRASE"/>
    <property type="match status" value="1"/>
</dbReference>
<keyword evidence="3" id="KW-0808">Transferase</keyword>
<feature type="domain" description="Aminotransferase class V" evidence="2">
    <location>
        <begin position="53"/>
        <end position="302"/>
    </location>
</feature>
<dbReference type="AlphaFoldDB" id="A0A6J4TRS0"/>
<dbReference type="EMBL" id="CADCWE010000056">
    <property type="protein sequence ID" value="CAA9530897.1"/>
    <property type="molecule type" value="Genomic_DNA"/>
</dbReference>
<dbReference type="GO" id="GO:0031071">
    <property type="term" value="F:cysteine desulfurase activity"/>
    <property type="evidence" value="ECO:0007669"/>
    <property type="project" value="UniProtKB-EC"/>
</dbReference>
<evidence type="ECO:0000313" key="3">
    <source>
        <dbReference type="EMBL" id="CAA9530897.1"/>
    </source>
</evidence>
<dbReference type="InterPro" id="IPR015422">
    <property type="entry name" value="PyrdxlP-dep_Trfase_small"/>
</dbReference>
<dbReference type="InterPro" id="IPR015424">
    <property type="entry name" value="PyrdxlP-dep_Trfase"/>
</dbReference>
<organism evidence="3">
    <name type="scientific">uncultured Thermomicrobiales bacterium</name>
    <dbReference type="NCBI Taxonomy" id="1645740"/>
    <lineage>
        <taxon>Bacteria</taxon>
        <taxon>Pseudomonadati</taxon>
        <taxon>Thermomicrobiota</taxon>
        <taxon>Thermomicrobia</taxon>
        <taxon>Thermomicrobiales</taxon>
        <taxon>environmental samples</taxon>
    </lineage>
</organism>
<name>A0A6J4TRS0_9BACT</name>
<reference evidence="3" key="1">
    <citation type="submission" date="2020-02" db="EMBL/GenBank/DDBJ databases">
        <authorList>
            <person name="Meier V. D."/>
        </authorList>
    </citation>
    <scope>NUCLEOTIDE SEQUENCE</scope>
    <source>
        <strain evidence="3">AVDCRST_MAG73</strain>
    </source>
</reference>
<dbReference type="SUPFAM" id="SSF53383">
    <property type="entry name" value="PLP-dependent transferases"/>
    <property type="match status" value="1"/>
</dbReference>
<evidence type="ECO:0000256" key="1">
    <source>
        <dbReference type="ARBA" id="ARBA00022898"/>
    </source>
</evidence>